<evidence type="ECO:0000313" key="9">
    <source>
        <dbReference type="Proteomes" id="UP000268162"/>
    </source>
</evidence>
<evidence type="ECO:0000313" key="8">
    <source>
        <dbReference type="EMBL" id="RKP38504.1"/>
    </source>
</evidence>
<dbReference type="InterPro" id="IPR015424">
    <property type="entry name" value="PyrdxlP-dep_Trfase"/>
</dbReference>
<organism evidence="8 9">
    <name type="scientific">Dimargaris cristalligena</name>
    <dbReference type="NCBI Taxonomy" id="215637"/>
    <lineage>
        <taxon>Eukaryota</taxon>
        <taxon>Fungi</taxon>
        <taxon>Fungi incertae sedis</taxon>
        <taxon>Zoopagomycota</taxon>
        <taxon>Kickxellomycotina</taxon>
        <taxon>Dimargaritomycetes</taxon>
        <taxon>Dimargaritales</taxon>
        <taxon>Dimargaritaceae</taxon>
        <taxon>Dimargaris</taxon>
    </lineage>
</organism>
<dbReference type="InterPro" id="IPR002129">
    <property type="entry name" value="PyrdxlP-dep_de-COase"/>
</dbReference>
<sequence>MDAQEFRKHAHQAVEDIVNYMENLNERPVLSQVRPGYLRDLIPSEAPKEPEDFDLVMKEFHEKIMPGITHWQSGKFMAYFPSGFSYPSVLGEMYNAMVAVIGFNWINSPAVTELEHVMMDWWVRLLGLGDGFLSTGKGGGVIQNSATDSLIVCMAAATKRQIHALASDEDVDTSVLRAKMVIYGSDQTHSGTAKAARLLGYIHRVVPTDDSCVLKGSVLKAVMDRDVQKGLIPLLITATIGTTGFGSMDDLPSIVEAAKSHGVWVHVDAAYAGNAMVCPEFRHLQQGVEQVDSYIFNPHKWLLLHFDCTCLFLKDTAAVTDALTVRPYYLRYHEHDQGLVEDFSDYQVSLGRRFRSLKVWFTLRSYGESGLQQYVRNHYRLINRLEAAFRADRRFEILNPVHLPLICFRLTPALFNIINQSGIFISKADIHGQVILRVCIGTFNSTDETTDFSWNVIRQSADKLLMASS</sequence>
<dbReference type="GO" id="GO:0019752">
    <property type="term" value="P:carboxylic acid metabolic process"/>
    <property type="evidence" value="ECO:0007669"/>
    <property type="project" value="InterPro"/>
</dbReference>
<keyword evidence="5 7" id="KW-0456">Lyase</keyword>
<dbReference type="PANTHER" id="PTHR11999:SF70">
    <property type="entry name" value="MIP05841P"/>
    <property type="match status" value="1"/>
</dbReference>
<dbReference type="Proteomes" id="UP000268162">
    <property type="component" value="Unassembled WGS sequence"/>
</dbReference>
<dbReference type="PANTHER" id="PTHR11999">
    <property type="entry name" value="GROUP II PYRIDOXAL-5-PHOSPHATE DECARBOXYLASE"/>
    <property type="match status" value="1"/>
</dbReference>
<dbReference type="EMBL" id="ML002360">
    <property type="protein sequence ID" value="RKP38504.1"/>
    <property type="molecule type" value="Genomic_DNA"/>
</dbReference>
<dbReference type="InterPro" id="IPR010977">
    <property type="entry name" value="Aromatic_deC"/>
</dbReference>
<dbReference type="Gene3D" id="3.90.1150.10">
    <property type="entry name" value="Aspartate Aminotransferase, domain 1"/>
    <property type="match status" value="1"/>
</dbReference>
<evidence type="ECO:0000256" key="4">
    <source>
        <dbReference type="ARBA" id="ARBA00022898"/>
    </source>
</evidence>
<comment type="similarity">
    <text evidence="2 7">Belongs to the group II decarboxylase family.</text>
</comment>
<comment type="cofactor">
    <cofactor evidence="1 6 7">
        <name>pyridoxal 5'-phosphate</name>
        <dbReference type="ChEBI" id="CHEBI:597326"/>
    </cofactor>
</comment>
<dbReference type="Gene3D" id="1.20.1340.10">
    <property type="entry name" value="dopa decarboxylase, N-terminal domain"/>
    <property type="match status" value="1"/>
</dbReference>
<dbReference type="PRINTS" id="PR00800">
    <property type="entry name" value="YHDCRBOXLASE"/>
</dbReference>
<evidence type="ECO:0000256" key="3">
    <source>
        <dbReference type="ARBA" id="ARBA00022793"/>
    </source>
</evidence>
<dbReference type="STRING" id="215637.A0A4P9ZXU1"/>
<evidence type="ECO:0000256" key="6">
    <source>
        <dbReference type="PIRSR" id="PIRSR602129-50"/>
    </source>
</evidence>
<proteinExistence type="inferred from homology"/>
<protein>
    <submittedName>
        <fullName evidence="8">Aromatic-L-amino-acid decarboxylase</fullName>
    </submittedName>
</protein>
<dbReference type="InterPro" id="IPR015422">
    <property type="entry name" value="PyrdxlP-dep_Trfase_small"/>
</dbReference>
<reference evidence="9" key="1">
    <citation type="journal article" date="2018" name="Nat. Microbiol.">
        <title>Leveraging single-cell genomics to expand the fungal tree of life.</title>
        <authorList>
            <person name="Ahrendt S.R."/>
            <person name="Quandt C.A."/>
            <person name="Ciobanu D."/>
            <person name="Clum A."/>
            <person name="Salamov A."/>
            <person name="Andreopoulos B."/>
            <person name="Cheng J.F."/>
            <person name="Woyke T."/>
            <person name="Pelin A."/>
            <person name="Henrissat B."/>
            <person name="Reynolds N.K."/>
            <person name="Benny G.L."/>
            <person name="Smith M.E."/>
            <person name="James T.Y."/>
            <person name="Grigoriev I.V."/>
        </authorList>
    </citation>
    <scope>NUCLEOTIDE SEQUENCE [LARGE SCALE GENOMIC DNA]</scope>
    <source>
        <strain evidence="9">RSA 468</strain>
    </source>
</reference>
<dbReference type="Gene3D" id="3.40.640.10">
    <property type="entry name" value="Type I PLP-dependent aspartate aminotransferase-like (Major domain)"/>
    <property type="match status" value="1"/>
</dbReference>
<accession>A0A4P9ZXU1</accession>
<gene>
    <name evidence="8" type="ORF">BJ085DRAFT_42595</name>
</gene>
<dbReference type="AlphaFoldDB" id="A0A4P9ZXU1"/>
<name>A0A4P9ZXU1_9FUNG</name>
<dbReference type="InterPro" id="IPR021115">
    <property type="entry name" value="Pyridoxal-P_BS"/>
</dbReference>
<evidence type="ECO:0000256" key="1">
    <source>
        <dbReference type="ARBA" id="ARBA00001933"/>
    </source>
</evidence>
<keyword evidence="9" id="KW-1185">Reference proteome</keyword>
<keyword evidence="4 6" id="KW-0663">Pyridoxal phosphate</keyword>
<dbReference type="InterPro" id="IPR015421">
    <property type="entry name" value="PyrdxlP-dep_Trfase_major"/>
</dbReference>
<dbReference type="GO" id="GO:0005737">
    <property type="term" value="C:cytoplasm"/>
    <property type="evidence" value="ECO:0007669"/>
    <property type="project" value="TreeGrafter"/>
</dbReference>
<dbReference type="PROSITE" id="PS00392">
    <property type="entry name" value="DDC_GAD_HDC_YDC"/>
    <property type="match status" value="1"/>
</dbReference>
<evidence type="ECO:0000256" key="7">
    <source>
        <dbReference type="RuleBase" id="RU000382"/>
    </source>
</evidence>
<dbReference type="SUPFAM" id="SSF53383">
    <property type="entry name" value="PLP-dependent transferases"/>
    <property type="match status" value="1"/>
</dbReference>
<feature type="modified residue" description="N6-(pyridoxal phosphate)lysine" evidence="6">
    <location>
        <position position="300"/>
    </location>
</feature>
<dbReference type="GO" id="GO:0016831">
    <property type="term" value="F:carboxy-lyase activity"/>
    <property type="evidence" value="ECO:0007669"/>
    <property type="project" value="UniProtKB-KW"/>
</dbReference>
<evidence type="ECO:0000256" key="5">
    <source>
        <dbReference type="ARBA" id="ARBA00023239"/>
    </source>
</evidence>
<dbReference type="GO" id="GO:0030170">
    <property type="term" value="F:pyridoxal phosphate binding"/>
    <property type="evidence" value="ECO:0007669"/>
    <property type="project" value="InterPro"/>
</dbReference>
<dbReference type="GO" id="GO:0006520">
    <property type="term" value="P:amino acid metabolic process"/>
    <property type="evidence" value="ECO:0007669"/>
    <property type="project" value="InterPro"/>
</dbReference>
<keyword evidence="3" id="KW-0210">Decarboxylase</keyword>
<dbReference type="Pfam" id="PF00282">
    <property type="entry name" value="Pyridoxal_deC"/>
    <property type="match status" value="1"/>
</dbReference>
<evidence type="ECO:0000256" key="2">
    <source>
        <dbReference type="ARBA" id="ARBA00009533"/>
    </source>
</evidence>